<feature type="compositionally biased region" description="Polar residues" evidence="4">
    <location>
        <begin position="537"/>
        <end position="546"/>
    </location>
</feature>
<protein>
    <recommendedName>
        <fullName evidence="5">EF-hand domain-containing protein</fullName>
    </recommendedName>
</protein>
<feature type="compositionally biased region" description="Low complexity" evidence="4">
    <location>
        <begin position="804"/>
        <end position="815"/>
    </location>
</feature>
<evidence type="ECO:0000313" key="7">
    <source>
        <dbReference type="EMBL" id="CAF1467581.1"/>
    </source>
</evidence>
<sequence>MFTLFDNDQSIDNVVTRAEQSRVSYNIQTEEFRTLNTNLQTYLNEMKTIDDENRQLQESIEQIRKEYIVALETHLKLLPNDFRKQSQTLNEAHLERYRSKTRAKRYLKERDELKRRISFVASNEKEQTKRLSVLQKQERTVRNEFNKLNQQIQSLSAYVENEKQNYQQAMDRVDSLQINLERISIERSKTEFEIQTLKEEVKLMQTTKEFLDDERETMLATQTEANEYLLSRLSESIHRIREDFDELNRTQLRQTENEYKQMLQILEESLQTNQTADETNTLQQSANQGGYAQLQDEHQTVLQELNTLSDHNQTLTERVLAMEADFYLLRDERRQQIASKDNEVERSKLELHTLKEKLNHLAEYDQNLQFELTLYRGVLESEYRRKQSGISTSQLMRPTSLRSNNNALTDRTVWLTSRTNQSKLNDQQQVEILTSRQRVLSDYDSLRQDSTTRTSPSKSNESSPTAEIRVHEPSQNVTTTVDLSYGKQTSEEDSSTSVSSEGRKLSSSRTSSTSAALQQSPTSSIPLPISREERLETSQLQSSPTSLPFIPTPEEQISDSHIHFPAVQEQPPPSSPARTSSISSGAVLSDVPKHLSIASITATLDQDIVPSNTYQVSATPPNEQQLPSRKSSTVTTSPVVEQQSSRRSSAATGVLITAEEQPGNLSSAEEHQPSSRSASTGSGIWPDVQERTFIIGNSPIVDVAQSSSRKSSVDSTAAPNDQKRPSTIDISPNEEQPTSVRRSSSISTVPPETQRRLSTANISTTSEYQPASRTSSVSSGMPSSDQRRTSASGVAAVPEQPTASSVSQSPSSPSQEDQLTSRASSTAPELFANAAEQTIVEQQPSSRKSSVLSAAESDSQRRTSTSATSEVAEQQSVISLNEPQHSLRTSSISSAVPSDTTRHPSETNTSAVVGQQLPSRKSSDGENIPFDLQSASTTATAQFHVEEGKQPLSSSHESPSSSRKSSMILEHQSRSRTSSRSSVATSDDHRRSSTGDTTVQPELQQHSATPTSEHQSASRKASVDPTTSSDLLQSNEPSTTEGDELGNIAQHLPKADNEIGDKTNHEEKTLSAIDEQSVHHSNPGERRLSTPATEHSLTEEYEVSLDADMKGSRTPSFDSKTMPQEEREASLSQPNTNIPLTTQDNEPQSSQQTYSCDETKREEEESSSSLVDKKEEGNLIDYDSSTKVSDAQLPDAQYFTLQDTSKRSSRDSSLTDVETTLDKPESRPNEDDDDPKLAVIVQELRYVFHELANNEDLVEIDNALPDKLFDRLEFRDQLLRTLFDGLLRKYLVQAAAQGNRSSTLDWVEFRDILFPMVSGRYTEQHIRKLFNLFDLSGGGHLSVQEIAELLEVLQANDTVHLAQNIIDKYDTDHDGKLSADELIEAIKKTDDVNEHVLATETENQQWFNQSPTENQTITLEVPVINFPKKPDEKFSQRITTLGEIFKRLGASSDKKQLNSTNEYLSMNMANEFLNHHINISNSDLQQFIQSFLDKKQQQNDPLIDWTEFRDTFLPIIDNGCYTADDLKRWFNILDVNQNVALTREQLGHLLRLLQIQHVDEVINKLNETREKNTDNSSPWTLDELDMSLANVNETSSLFLSDNERTEQIHSFNVDWLSNNIF</sequence>
<feature type="compositionally biased region" description="Polar residues" evidence="4">
    <location>
        <begin position="816"/>
        <end position="827"/>
    </location>
</feature>
<dbReference type="Proteomes" id="UP000663852">
    <property type="component" value="Unassembled WGS sequence"/>
</dbReference>
<dbReference type="GO" id="GO:0051664">
    <property type="term" value="P:nuclear pore localization"/>
    <property type="evidence" value="ECO:0007669"/>
    <property type="project" value="TreeGrafter"/>
</dbReference>
<feature type="compositionally biased region" description="Low complexity" evidence="4">
    <location>
        <begin position="737"/>
        <end position="750"/>
    </location>
</feature>
<feature type="compositionally biased region" description="Polar residues" evidence="4">
    <location>
        <begin position="1130"/>
        <end position="1156"/>
    </location>
</feature>
<dbReference type="GO" id="GO:0005509">
    <property type="term" value="F:calcium ion binding"/>
    <property type="evidence" value="ECO:0007669"/>
    <property type="project" value="InterPro"/>
</dbReference>
<gene>
    <name evidence="6" type="ORF">EDS130_LOCUS8594</name>
    <name evidence="7" type="ORF">XAT740_LOCUS37786</name>
</gene>
<evidence type="ECO:0000256" key="1">
    <source>
        <dbReference type="ARBA" id="ARBA00022837"/>
    </source>
</evidence>
<feature type="compositionally biased region" description="Polar residues" evidence="4">
    <location>
        <begin position="862"/>
        <end position="899"/>
    </location>
</feature>
<feature type="compositionally biased region" description="Polar residues" evidence="4">
    <location>
        <begin position="1113"/>
        <end position="1122"/>
    </location>
</feature>
<feature type="region of interest" description="Disordered" evidence="4">
    <location>
        <begin position="703"/>
        <end position="1178"/>
    </location>
</feature>
<feature type="region of interest" description="Disordered" evidence="4">
    <location>
        <begin position="613"/>
        <end position="685"/>
    </location>
</feature>
<feature type="region of interest" description="Disordered" evidence="4">
    <location>
        <begin position="1199"/>
        <end position="1235"/>
    </location>
</feature>
<feature type="region of interest" description="Disordered" evidence="4">
    <location>
        <begin position="443"/>
        <end position="553"/>
    </location>
</feature>
<dbReference type="GO" id="GO:0006998">
    <property type="term" value="P:nuclear envelope organization"/>
    <property type="evidence" value="ECO:0007669"/>
    <property type="project" value="TreeGrafter"/>
</dbReference>
<dbReference type="GO" id="GO:0005200">
    <property type="term" value="F:structural constituent of cytoskeleton"/>
    <property type="evidence" value="ECO:0007669"/>
    <property type="project" value="TreeGrafter"/>
</dbReference>
<feature type="compositionally biased region" description="Polar residues" evidence="4">
    <location>
        <begin position="448"/>
        <end position="465"/>
    </location>
</feature>
<feature type="compositionally biased region" description="Polar residues" evidence="4">
    <location>
        <begin position="613"/>
        <end position="651"/>
    </location>
</feature>
<dbReference type="SMART" id="SM00054">
    <property type="entry name" value="EFh"/>
    <property type="match status" value="3"/>
</dbReference>
<dbReference type="PROSITE" id="PS50222">
    <property type="entry name" value="EF_HAND_2"/>
    <property type="match status" value="2"/>
</dbReference>
<dbReference type="PROSITE" id="PS00018">
    <property type="entry name" value="EF_HAND_1"/>
    <property type="match status" value="2"/>
</dbReference>
<feature type="compositionally biased region" description="Low complexity" evidence="4">
    <location>
        <begin position="953"/>
        <end position="966"/>
    </location>
</feature>
<feature type="compositionally biased region" description="Polar residues" evidence="4">
    <location>
        <begin position="473"/>
        <end position="488"/>
    </location>
</feature>
<dbReference type="GO" id="GO:0007097">
    <property type="term" value="P:nuclear migration"/>
    <property type="evidence" value="ECO:0007669"/>
    <property type="project" value="TreeGrafter"/>
</dbReference>
<keyword evidence="8" id="KW-1185">Reference proteome</keyword>
<proteinExistence type="predicted"/>
<dbReference type="SUPFAM" id="SSF47473">
    <property type="entry name" value="EF-hand"/>
    <property type="match status" value="2"/>
</dbReference>
<feature type="compositionally biased region" description="Polar residues" evidence="4">
    <location>
        <begin position="835"/>
        <end position="852"/>
    </location>
</feature>
<evidence type="ECO:0000256" key="2">
    <source>
        <dbReference type="ARBA" id="ARBA00023054"/>
    </source>
</evidence>
<name>A0A815QTL2_ADIRI</name>
<feature type="compositionally biased region" description="Basic and acidic residues" evidence="4">
    <location>
        <begin position="1053"/>
        <end position="1069"/>
    </location>
</feature>
<dbReference type="InterPro" id="IPR018247">
    <property type="entry name" value="EF_Hand_1_Ca_BS"/>
</dbReference>
<evidence type="ECO:0000313" key="8">
    <source>
        <dbReference type="Proteomes" id="UP000663828"/>
    </source>
</evidence>
<dbReference type="Pfam" id="PF13499">
    <property type="entry name" value="EF-hand_7"/>
    <property type="match status" value="1"/>
</dbReference>
<dbReference type="InterPro" id="IPR011992">
    <property type="entry name" value="EF-hand-dom_pair"/>
</dbReference>
<feature type="compositionally biased region" description="Low complexity" evidence="4">
    <location>
        <begin position="495"/>
        <end position="524"/>
    </location>
</feature>
<dbReference type="PANTHER" id="PTHR45721:SF12">
    <property type="entry name" value="INTERMEDIATE FILAMENT PROTEIN IFA-1"/>
    <property type="match status" value="1"/>
</dbReference>
<dbReference type="Gene3D" id="1.10.238.10">
    <property type="entry name" value="EF-hand"/>
    <property type="match status" value="2"/>
</dbReference>
<dbReference type="EMBL" id="CAJNOR010004007">
    <property type="protein sequence ID" value="CAF1467581.1"/>
    <property type="molecule type" value="Genomic_DNA"/>
</dbReference>
<evidence type="ECO:0000256" key="4">
    <source>
        <dbReference type="SAM" id="MobiDB-lite"/>
    </source>
</evidence>
<feature type="compositionally biased region" description="Polar residues" evidence="4">
    <location>
        <begin position="906"/>
        <end position="920"/>
    </location>
</feature>
<dbReference type="InterPro" id="IPR002048">
    <property type="entry name" value="EF_hand_dom"/>
</dbReference>
<feature type="compositionally biased region" description="Polar residues" evidence="4">
    <location>
        <begin position="704"/>
        <end position="719"/>
    </location>
</feature>
<organism evidence="7 8">
    <name type="scientific">Adineta ricciae</name>
    <name type="common">Rotifer</name>
    <dbReference type="NCBI Taxonomy" id="249248"/>
    <lineage>
        <taxon>Eukaryota</taxon>
        <taxon>Metazoa</taxon>
        <taxon>Spiralia</taxon>
        <taxon>Gnathifera</taxon>
        <taxon>Rotifera</taxon>
        <taxon>Eurotatoria</taxon>
        <taxon>Bdelloidea</taxon>
        <taxon>Adinetida</taxon>
        <taxon>Adinetidae</taxon>
        <taxon>Adineta</taxon>
    </lineage>
</organism>
<feature type="compositionally biased region" description="Polar residues" evidence="4">
    <location>
        <begin position="756"/>
        <end position="792"/>
    </location>
</feature>
<feature type="coiled-coil region" evidence="3">
    <location>
        <begin position="39"/>
        <end position="73"/>
    </location>
</feature>
<evidence type="ECO:0000256" key="3">
    <source>
        <dbReference type="SAM" id="Coils"/>
    </source>
</evidence>
<keyword evidence="1" id="KW-0106">Calcium</keyword>
<feature type="compositionally biased region" description="Basic and acidic residues" evidence="4">
    <location>
        <begin position="1220"/>
        <end position="1229"/>
    </location>
</feature>
<feature type="domain" description="EF-hand" evidence="5">
    <location>
        <begin position="1321"/>
        <end position="1356"/>
    </location>
</feature>
<dbReference type="OrthoDB" id="10041510at2759"/>
<reference evidence="7" key="1">
    <citation type="submission" date="2021-02" db="EMBL/GenBank/DDBJ databases">
        <authorList>
            <person name="Nowell W R."/>
        </authorList>
    </citation>
    <scope>NUCLEOTIDE SEQUENCE</scope>
</reference>
<dbReference type="GO" id="GO:0031507">
    <property type="term" value="P:heterochromatin formation"/>
    <property type="evidence" value="ECO:0007669"/>
    <property type="project" value="TreeGrafter"/>
</dbReference>
<evidence type="ECO:0000259" key="5">
    <source>
        <dbReference type="PROSITE" id="PS50222"/>
    </source>
</evidence>
<dbReference type="EMBL" id="CAJNOJ010000028">
    <property type="protein sequence ID" value="CAF0877104.1"/>
    <property type="molecule type" value="Genomic_DNA"/>
</dbReference>
<keyword evidence="2 3" id="KW-0175">Coiled coil</keyword>
<feature type="compositionally biased region" description="Polar residues" evidence="4">
    <location>
        <begin position="994"/>
        <end position="1040"/>
    </location>
</feature>
<accession>A0A815QTL2</accession>
<dbReference type="GO" id="GO:0005652">
    <property type="term" value="C:nuclear lamina"/>
    <property type="evidence" value="ECO:0007669"/>
    <property type="project" value="TreeGrafter"/>
</dbReference>
<feature type="domain" description="EF-hand" evidence="5">
    <location>
        <begin position="1357"/>
        <end position="1392"/>
    </location>
</feature>
<dbReference type="CDD" id="cd00051">
    <property type="entry name" value="EFh"/>
    <property type="match status" value="1"/>
</dbReference>
<feature type="coiled-coil region" evidence="3">
    <location>
        <begin position="131"/>
        <end position="311"/>
    </location>
</feature>
<dbReference type="GO" id="GO:0090435">
    <property type="term" value="P:protein localization to nuclear envelope"/>
    <property type="evidence" value="ECO:0007669"/>
    <property type="project" value="TreeGrafter"/>
</dbReference>
<dbReference type="Proteomes" id="UP000663828">
    <property type="component" value="Unassembled WGS sequence"/>
</dbReference>
<evidence type="ECO:0000313" key="6">
    <source>
        <dbReference type="EMBL" id="CAF0877104.1"/>
    </source>
</evidence>
<dbReference type="PANTHER" id="PTHR45721">
    <property type="entry name" value="LAMIN DM0-RELATED"/>
    <property type="match status" value="1"/>
</dbReference>
<feature type="compositionally biased region" description="Basic and acidic residues" evidence="4">
    <location>
        <begin position="1076"/>
        <end position="1088"/>
    </location>
</feature>
<comment type="caution">
    <text evidence="7">The sequence shown here is derived from an EMBL/GenBank/DDBJ whole genome shotgun (WGS) entry which is preliminary data.</text>
</comment>